<dbReference type="PROSITE" id="PS51217">
    <property type="entry name" value="UVRD_HELICASE_CTER"/>
    <property type="match status" value="1"/>
</dbReference>
<evidence type="ECO:0000256" key="10">
    <source>
        <dbReference type="PROSITE-ProRule" id="PRU00560"/>
    </source>
</evidence>
<evidence type="ECO:0000256" key="4">
    <source>
        <dbReference type="ARBA" id="ARBA00022806"/>
    </source>
</evidence>
<evidence type="ECO:0000313" key="15">
    <source>
        <dbReference type="Proteomes" id="UP000323819"/>
    </source>
</evidence>
<evidence type="ECO:0000256" key="6">
    <source>
        <dbReference type="ARBA" id="ARBA00023235"/>
    </source>
</evidence>
<keyword evidence="3 10" id="KW-0378">Hydrolase</keyword>
<evidence type="ECO:0000256" key="11">
    <source>
        <dbReference type="SAM" id="MobiDB-lite"/>
    </source>
</evidence>
<feature type="region of interest" description="Disordered" evidence="11">
    <location>
        <begin position="794"/>
        <end position="813"/>
    </location>
</feature>
<keyword evidence="5 10" id="KW-0067">ATP-binding</keyword>
<name>A0ABD7STS0_VIBCL</name>
<dbReference type="Gene3D" id="3.40.50.300">
    <property type="entry name" value="P-loop containing nucleotide triphosphate hydrolases"/>
    <property type="match status" value="3"/>
</dbReference>
<reference evidence="14 15" key="1">
    <citation type="submission" date="2019-06" db="EMBL/GenBank/DDBJ databases">
        <title>Vibrio cholerae phylogeny based on whole-genome sequencing reveals genetic diversity and population strucutre.</title>
        <authorList>
            <person name="Zhiqiu Y."/>
            <person name="Bin L."/>
            <person name="Lingyan J."/>
        </authorList>
    </citation>
    <scope>NUCLEOTIDE SEQUENCE [LARGE SCALE GENOMIC DNA]</scope>
    <source>
        <strain evidence="14 15">N2814</strain>
    </source>
</reference>
<evidence type="ECO:0000313" key="14">
    <source>
        <dbReference type="EMBL" id="TXX67346.1"/>
    </source>
</evidence>
<dbReference type="InterPro" id="IPR000212">
    <property type="entry name" value="DNA_helicase_UvrD/REP"/>
</dbReference>
<feature type="region of interest" description="Disordered" evidence="11">
    <location>
        <begin position="763"/>
        <end position="783"/>
    </location>
</feature>
<dbReference type="CDD" id="cd17932">
    <property type="entry name" value="DEXQc_UvrD"/>
    <property type="match status" value="1"/>
</dbReference>
<comment type="similarity">
    <text evidence="1">Belongs to the helicase family. UvrD subfamily.</text>
</comment>
<evidence type="ECO:0000256" key="1">
    <source>
        <dbReference type="ARBA" id="ARBA00009922"/>
    </source>
</evidence>
<keyword evidence="2 10" id="KW-0547">Nucleotide-binding</keyword>
<feature type="domain" description="UvrD-like helicase ATP-binding" evidence="12">
    <location>
        <begin position="11"/>
        <end position="342"/>
    </location>
</feature>
<dbReference type="RefSeq" id="WP_080285518.1">
    <property type="nucleotide sequence ID" value="NZ_JAWWVO010000009.1"/>
</dbReference>
<dbReference type="PANTHER" id="PTHR11070:SF67">
    <property type="entry name" value="DNA 3'-5' HELICASE"/>
    <property type="match status" value="1"/>
</dbReference>
<keyword evidence="4 10" id="KW-0347">Helicase</keyword>
<dbReference type="InterPro" id="IPR027417">
    <property type="entry name" value="P-loop_NTPase"/>
</dbReference>
<evidence type="ECO:0000256" key="3">
    <source>
        <dbReference type="ARBA" id="ARBA00022801"/>
    </source>
</evidence>
<dbReference type="PANTHER" id="PTHR11070">
    <property type="entry name" value="UVRD / RECB / PCRA DNA HELICASE FAMILY MEMBER"/>
    <property type="match status" value="1"/>
</dbReference>
<keyword evidence="6" id="KW-0413">Isomerase</keyword>
<feature type="domain" description="UvrD-like helicase C-terminal" evidence="13">
    <location>
        <begin position="343"/>
        <end position="668"/>
    </location>
</feature>
<evidence type="ECO:0000256" key="2">
    <source>
        <dbReference type="ARBA" id="ARBA00022741"/>
    </source>
</evidence>
<comment type="caution">
    <text evidence="14">The sequence shown here is derived from an EMBL/GenBank/DDBJ whole genome shotgun (WGS) entry which is preliminary data.</text>
</comment>
<gene>
    <name evidence="14" type="ORF">FXF03_01865</name>
</gene>
<dbReference type="Proteomes" id="UP000323819">
    <property type="component" value="Unassembled WGS sequence"/>
</dbReference>
<dbReference type="GO" id="GO:0016787">
    <property type="term" value="F:hydrolase activity"/>
    <property type="evidence" value="ECO:0007669"/>
    <property type="project" value="UniProtKB-UniRule"/>
</dbReference>
<evidence type="ECO:0000259" key="13">
    <source>
        <dbReference type="PROSITE" id="PS51217"/>
    </source>
</evidence>
<dbReference type="InterPro" id="IPR014016">
    <property type="entry name" value="UvrD-like_ATP-bd"/>
</dbReference>
<dbReference type="EMBL" id="VSIJ01000005">
    <property type="protein sequence ID" value="TXX67346.1"/>
    <property type="molecule type" value="Genomic_DNA"/>
</dbReference>
<dbReference type="AlphaFoldDB" id="A0ABD7STS0"/>
<sequence length="813" mass="92639">MDNNSIKSLIDSLNNEQRMAALSTHNRIRVIAGPGTGKTKVIQSRIAHLIEDRKVDPTQILAISFTNEAAKELTDRILEVCPEVGFKTQTYTFHGYGNKRTKPYQKSDFFVSKLGYTNGMSIIDESDSRSLLEDAKKSLSPKLASAIKIAGIDNRKFFSELSQHRARCLNVAGFSKKVRNRMTDTDLTNWSEFLSQLETISDEHLESFVLNALKGNPIFFDVMIASLWNEYFKQCRLANGVDFDDILLNFYFLLRSEPAIAKKIAHGIRHLLVDEYQDTCMIQAYIIRELCKANPAIDLFLVGDTRQSIYGFRAADVTLLTHAEDIFGEFETIELIQNYRSHPNLIEFNNIFAPTMVGQITQGILTSGRPQAFPTQQDPSINGIVFDNEKDEAQWVVNKAMELIEAGTSPDEIYILYRNRNAAKPIENALRQNQISFEMVGEKNFYETLEIRDAVAFFRSLARPSDILAWARLCTVGGFGVRGVYLRDKHKENGAQPIDIILSRRNAANTDRINNFISFHENSKNLLSLSETDFRLLFNEQMHPDLSIHDINYHIDNYPRANQDYLNWKSDYLLQVIGDVMEQYIAIVQASYEDIDAKATKLDPSKNPEEVTANRIQNVVHLFNEVLNRLESGEELSIIVDDIMTRDTPQRHDRSLTIKMMTGHAAKGLEADHVFLVGSDAAIWGDISKMSEETSAEEQRIYYVMATRAKTNMYVSMANFRVVNGEGMPSRPFEPIISHLLEGQRRNSYVQIENKTNRQLFGEKASNNNHKSSHERINSNVSKKLMDIHNRIATNTEPEQPDEISMETISHQM</sequence>
<dbReference type="PROSITE" id="PS51198">
    <property type="entry name" value="UVRD_HELICASE_ATP_BIND"/>
    <property type="match status" value="1"/>
</dbReference>
<dbReference type="Gene3D" id="1.10.10.160">
    <property type="match status" value="1"/>
</dbReference>
<evidence type="ECO:0000256" key="5">
    <source>
        <dbReference type="ARBA" id="ARBA00022840"/>
    </source>
</evidence>
<dbReference type="Pfam" id="PF00580">
    <property type="entry name" value="UvrD-helicase"/>
    <property type="match status" value="1"/>
</dbReference>
<evidence type="ECO:0000256" key="7">
    <source>
        <dbReference type="ARBA" id="ARBA00034617"/>
    </source>
</evidence>
<feature type="binding site" evidence="10">
    <location>
        <begin position="32"/>
        <end position="39"/>
    </location>
    <ligand>
        <name>ATP</name>
        <dbReference type="ChEBI" id="CHEBI:30616"/>
    </ligand>
</feature>
<dbReference type="SUPFAM" id="SSF52540">
    <property type="entry name" value="P-loop containing nucleoside triphosphate hydrolases"/>
    <property type="match status" value="1"/>
</dbReference>
<organism evidence="14 15">
    <name type="scientific">Vibrio cholerae</name>
    <dbReference type="NCBI Taxonomy" id="666"/>
    <lineage>
        <taxon>Bacteria</taxon>
        <taxon>Pseudomonadati</taxon>
        <taxon>Pseudomonadota</taxon>
        <taxon>Gammaproteobacteria</taxon>
        <taxon>Vibrionales</taxon>
        <taxon>Vibrionaceae</taxon>
        <taxon>Vibrio</taxon>
    </lineage>
</organism>
<evidence type="ECO:0000256" key="9">
    <source>
        <dbReference type="ARBA" id="ARBA00048988"/>
    </source>
</evidence>
<accession>A0ABD7STS0</accession>
<dbReference type="InterPro" id="IPR014017">
    <property type="entry name" value="DNA_helicase_UvrD-like_C"/>
</dbReference>
<evidence type="ECO:0000259" key="12">
    <source>
        <dbReference type="PROSITE" id="PS51198"/>
    </source>
</evidence>
<comment type="catalytic activity">
    <reaction evidence="9">
        <text>ATP + H2O = ADP + phosphate + H(+)</text>
        <dbReference type="Rhea" id="RHEA:13065"/>
        <dbReference type="ChEBI" id="CHEBI:15377"/>
        <dbReference type="ChEBI" id="CHEBI:15378"/>
        <dbReference type="ChEBI" id="CHEBI:30616"/>
        <dbReference type="ChEBI" id="CHEBI:43474"/>
        <dbReference type="ChEBI" id="CHEBI:456216"/>
        <dbReference type="EC" id="5.6.2.4"/>
    </reaction>
</comment>
<proteinExistence type="inferred from homology"/>
<comment type="catalytic activity">
    <reaction evidence="7">
        <text>Couples ATP hydrolysis with the unwinding of duplex DNA by translocating in the 3'-5' direction.</text>
        <dbReference type="EC" id="5.6.2.4"/>
    </reaction>
</comment>
<dbReference type="GO" id="GO:0043138">
    <property type="term" value="F:3'-5' DNA helicase activity"/>
    <property type="evidence" value="ECO:0007669"/>
    <property type="project" value="UniProtKB-EC"/>
</dbReference>
<dbReference type="Pfam" id="PF13361">
    <property type="entry name" value="UvrD_C"/>
    <property type="match status" value="1"/>
</dbReference>
<protein>
    <recommendedName>
        <fullName evidence="8">DNA 3'-5' helicase</fullName>
        <ecNumber evidence="8">5.6.2.4</ecNumber>
    </recommendedName>
</protein>
<dbReference type="EC" id="5.6.2.4" evidence="8"/>
<dbReference type="InterPro" id="IPR013986">
    <property type="entry name" value="DExx_box_DNA_helicase_dom_sf"/>
</dbReference>
<evidence type="ECO:0000256" key="8">
    <source>
        <dbReference type="ARBA" id="ARBA00034808"/>
    </source>
</evidence>
<dbReference type="GO" id="GO:0005524">
    <property type="term" value="F:ATP binding"/>
    <property type="evidence" value="ECO:0007669"/>
    <property type="project" value="UniProtKB-UniRule"/>
</dbReference>
<dbReference type="Gene3D" id="1.10.486.10">
    <property type="entry name" value="PCRA, domain 4"/>
    <property type="match status" value="2"/>
</dbReference>